<name>A0A560KRN0_9BRAD</name>
<dbReference type="RefSeq" id="WP_430642443.1">
    <property type="nucleotide sequence ID" value="NZ_LWIG01000057.1"/>
</dbReference>
<organism evidence="1 2">
    <name type="scientific">Bradyrhizobium sacchari</name>
    <dbReference type="NCBI Taxonomy" id="1399419"/>
    <lineage>
        <taxon>Bacteria</taxon>
        <taxon>Pseudomonadati</taxon>
        <taxon>Pseudomonadota</taxon>
        <taxon>Alphaproteobacteria</taxon>
        <taxon>Hyphomicrobiales</taxon>
        <taxon>Nitrobacteraceae</taxon>
        <taxon>Bradyrhizobium</taxon>
    </lineage>
</organism>
<gene>
    <name evidence="1" type="ORF">FBZ95_1011169</name>
</gene>
<accession>A0A560KRN0</accession>
<comment type="caution">
    <text evidence="1">The sequence shown here is derived from an EMBL/GenBank/DDBJ whole genome shotgun (WGS) entry which is preliminary data.</text>
</comment>
<dbReference type="AlphaFoldDB" id="A0A560KRN0"/>
<evidence type="ECO:0000313" key="1">
    <source>
        <dbReference type="EMBL" id="TWB84724.1"/>
    </source>
</evidence>
<proteinExistence type="predicted"/>
<keyword evidence="2" id="KW-1185">Reference proteome</keyword>
<protein>
    <submittedName>
        <fullName evidence="1">Uncharacterized protein</fullName>
    </submittedName>
</protein>
<evidence type="ECO:0000313" key="2">
    <source>
        <dbReference type="Proteomes" id="UP000315914"/>
    </source>
</evidence>
<reference evidence="1 2" key="1">
    <citation type="submission" date="2019-06" db="EMBL/GenBank/DDBJ databases">
        <title>Genomic Encyclopedia of Type Strains, Phase IV (KMG-V): Genome sequencing to study the core and pangenomes of soil and plant-associated prokaryotes.</title>
        <authorList>
            <person name="Whitman W."/>
        </authorList>
    </citation>
    <scope>NUCLEOTIDE SEQUENCE [LARGE SCALE GENOMIC DNA]</scope>
    <source>
        <strain evidence="1 2">BR 10556</strain>
    </source>
</reference>
<sequence>MNWGMIGKLSVATILVGAGMSVSIGASSNQGPSLSFSQADARVGRPLTPVSVAGVARRTTRRAVVGTAAVGAAAAGTACVRVLVNGTYVCR</sequence>
<dbReference type="EMBL" id="VITW01000001">
    <property type="protein sequence ID" value="TWB84724.1"/>
    <property type="molecule type" value="Genomic_DNA"/>
</dbReference>
<dbReference type="Proteomes" id="UP000315914">
    <property type="component" value="Unassembled WGS sequence"/>
</dbReference>